<evidence type="ECO:0000313" key="2">
    <source>
        <dbReference type="Proteomes" id="UP000054560"/>
    </source>
</evidence>
<dbReference type="RefSeq" id="XP_014159522.1">
    <property type="nucleotide sequence ID" value="XM_014304047.1"/>
</dbReference>
<keyword evidence="2" id="KW-1185">Reference proteome</keyword>
<proteinExistence type="predicted"/>
<reference evidence="1 2" key="1">
    <citation type="submission" date="2011-02" db="EMBL/GenBank/DDBJ databases">
        <title>The Genome Sequence of Sphaeroforma arctica JP610.</title>
        <authorList>
            <consortium name="The Broad Institute Genome Sequencing Platform"/>
            <person name="Russ C."/>
            <person name="Cuomo C."/>
            <person name="Young S.K."/>
            <person name="Zeng Q."/>
            <person name="Gargeya S."/>
            <person name="Alvarado L."/>
            <person name="Berlin A."/>
            <person name="Chapman S.B."/>
            <person name="Chen Z."/>
            <person name="Freedman E."/>
            <person name="Gellesch M."/>
            <person name="Goldberg J."/>
            <person name="Griggs A."/>
            <person name="Gujja S."/>
            <person name="Heilman E."/>
            <person name="Heiman D."/>
            <person name="Howarth C."/>
            <person name="Mehta T."/>
            <person name="Neiman D."/>
            <person name="Pearson M."/>
            <person name="Roberts A."/>
            <person name="Saif S."/>
            <person name="Shea T."/>
            <person name="Shenoy N."/>
            <person name="Sisk P."/>
            <person name="Stolte C."/>
            <person name="Sykes S."/>
            <person name="White J."/>
            <person name="Yandava C."/>
            <person name="Burger G."/>
            <person name="Gray M.W."/>
            <person name="Holland P.W.H."/>
            <person name="King N."/>
            <person name="Lang F.B.F."/>
            <person name="Roger A.J."/>
            <person name="Ruiz-Trillo I."/>
            <person name="Haas B."/>
            <person name="Nusbaum C."/>
            <person name="Birren B."/>
        </authorList>
    </citation>
    <scope>NUCLEOTIDE SEQUENCE [LARGE SCALE GENOMIC DNA]</scope>
    <source>
        <strain evidence="1 2">JP610</strain>
    </source>
</reference>
<accession>A0A0L0G9F6</accession>
<dbReference type="EMBL" id="KQ241692">
    <property type="protein sequence ID" value="KNC85620.1"/>
    <property type="molecule type" value="Genomic_DNA"/>
</dbReference>
<dbReference type="Proteomes" id="UP000054560">
    <property type="component" value="Unassembled WGS sequence"/>
</dbReference>
<name>A0A0L0G9F6_9EUKA</name>
<protein>
    <submittedName>
        <fullName evidence="1">Uncharacterized protein</fullName>
    </submittedName>
</protein>
<dbReference type="AlphaFoldDB" id="A0A0L0G9F6"/>
<evidence type="ECO:0000313" key="1">
    <source>
        <dbReference type="EMBL" id="KNC85620.1"/>
    </source>
</evidence>
<gene>
    <name evidence="1" type="ORF">SARC_02193</name>
</gene>
<organism evidence="1 2">
    <name type="scientific">Sphaeroforma arctica JP610</name>
    <dbReference type="NCBI Taxonomy" id="667725"/>
    <lineage>
        <taxon>Eukaryota</taxon>
        <taxon>Ichthyosporea</taxon>
        <taxon>Ichthyophonida</taxon>
        <taxon>Sphaeroforma</taxon>
    </lineage>
</organism>
<sequence>MIVLRNPVVRNAKHILYGESRFTSEAKGLSGFGATLVRELSKHCFVLSAEEFRTSQVYSLCHTNAPMNQAQVCGSSEF</sequence>
<dbReference type="GeneID" id="25902697"/>